<protein>
    <submittedName>
        <fullName evidence="1">Uncharacterized protein</fullName>
    </submittedName>
</protein>
<dbReference type="EMBL" id="MU268350">
    <property type="protein sequence ID" value="KAH7904825.1"/>
    <property type="molecule type" value="Genomic_DNA"/>
</dbReference>
<organism evidence="1 2">
    <name type="scientific">Hygrophoropsis aurantiaca</name>
    <dbReference type="NCBI Taxonomy" id="72124"/>
    <lineage>
        <taxon>Eukaryota</taxon>
        <taxon>Fungi</taxon>
        <taxon>Dikarya</taxon>
        <taxon>Basidiomycota</taxon>
        <taxon>Agaricomycotina</taxon>
        <taxon>Agaricomycetes</taxon>
        <taxon>Agaricomycetidae</taxon>
        <taxon>Boletales</taxon>
        <taxon>Coniophorineae</taxon>
        <taxon>Hygrophoropsidaceae</taxon>
        <taxon>Hygrophoropsis</taxon>
    </lineage>
</organism>
<evidence type="ECO:0000313" key="2">
    <source>
        <dbReference type="Proteomes" id="UP000790377"/>
    </source>
</evidence>
<accession>A0ACB7ZUD6</accession>
<comment type="caution">
    <text evidence="1">The sequence shown here is derived from an EMBL/GenBank/DDBJ whole genome shotgun (WGS) entry which is preliminary data.</text>
</comment>
<sequence length="120" mass="13400">IPAPSEIKPPAPGLTPAGYWVITVGQEVGIFFQWSDVADRTHNISGNIQSKHRNFTDALAVYTHNFNRRRLKAVPIYGGPYWRMRAQSPTIMPSPTGASSDEELWDSLEDLSQEMSQVSL</sequence>
<reference evidence="1" key="1">
    <citation type="journal article" date="2021" name="New Phytol.">
        <title>Evolutionary innovations through gain and loss of genes in the ectomycorrhizal Boletales.</title>
        <authorList>
            <person name="Wu G."/>
            <person name="Miyauchi S."/>
            <person name="Morin E."/>
            <person name="Kuo A."/>
            <person name="Drula E."/>
            <person name="Varga T."/>
            <person name="Kohler A."/>
            <person name="Feng B."/>
            <person name="Cao Y."/>
            <person name="Lipzen A."/>
            <person name="Daum C."/>
            <person name="Hundley H."/>
            <person name="Pangilinan J."/>
            <person name="Johnson J."/>
            <person name="Barry K."/>
            <person name="LaButti K."/>
            <person name="Ng V."/>
            <person name="Ahrendt S."/>
            <person name="Min B."/>
            <person name="Choi I.G."/>
            <person name="Park H."/>
            <person name="Plett J.M."/>
            <person name="Magnuson J."/>
            <person name="Spatafora J.W."/>
            <person name="Nagy L.G."/>
            <person name="Henrissat B."/>
            <person name="Grigoriev I.V."/>
            <person name="Yang Z.L."/>
            <person name="Xu J."/>
            <person name="Martin F.M."/>
        </authorList>
    </citation>
    <scope>NUCLEOTIDE SEQUENCE</scope>
    <source>
        <strain evidence="1">ATCC 28755</strain>
    </source>
</reference>
<feature type="non-terminal residue" evidence="1">
    <location>
        <position position="1"/>
    </location>
</feature>
<gene>
    <name evidence="1" type="ORF">BJ138DRAFT_1018578</name>
</gene>
<dbReference type="Proteomes" id="UP000790377">
    <property type="component" value="Unassembled WGS sequence"/>
</dbReference>
<name>A0ACB7ZUD6_9AGAM</name>
<keyword evidence="2" id="KW-1185">Reference proteome</keyword>
<evidence type="ECO:0000313" key="1">
    <source>
        <dbReference type="EMBL" id="KAH7904825.1"/>
    </source>
</evidence>
<proteinExistence type="predicted"/>